<keyword evidence="5" id="KW-0597">Phosphoprotein</keyword>
<evidence type="ECO:0000313" key="16">
    <source>
        <dbReference type="Proteomes" id="UP000812277"/>
    </source>
</evidence>
<evidence type="ECO:0000256" key="8">
    <source>
        <dbReference type="ARBA" id="ARBA00022777"/>
    </source>
</evidence>
<keyword evidence="9 13" id="KW-1133">Transmembrane helix</keyword>
<dbReference type="InterPro" id="IPR003660">
    <property type="entry name" value="HAMP_dom"/>
</dbReference>
<evidence type="ECO:0000259" key="14">
    <source>
        <dbReference type="PROSITE" id="PS50885"/>
    </source>
</evidence>
<dbReference type="PANTHER" id="PTHR34220:SF7">
    <property type="entry name" value="SENSOR HISTIDINE KINASE YPDA"/>
    <property type="match status" value="1"/>
</dbReference>
<evidence type="ECO:0000256" key="13">
    <source>
        <dbReference type="SAM" id="Phobius"/>
    </source>
</evidence>
<dbReference type="Pfam" id="PF06580">
    <property type="entry name" value="His_kinase"/>
    <property type="match status" value="1"/>
</dbReference>
<evidence type="ECO:0000256" key="5">
    <source>
        <dbReference type="ARBA" id="ARBA00022553"/>
    </source>
</evidence>
<dbReference type="SUPFAM" id="SSF158472">
    <property type="entry name" value="HAMP domain-like"/>
    <property type="match status" value="1"/>
</dbReference>
<dbReference type="RefSeq" id="WP_219874973.1">
    <property type="nucleotide sequence ID" value="NZ_JAHZIJ010000028.1"/>
</dbReference>
<feature type="compositionally biased region" description="Low complexity" evidence="12">
    <location>
        <begin position="580"/>
        <end position="605"/>
    </location>
</feature>
<dbReference type="PANTHER" id="PTHR34220">
    <property type="entry name" value="SENSOR HISTIDINE KINASE YPDA"/>
    <property type="match status" value="1"/>
</dbReference>
<feature type="region of interest" description="Disordered" evidence="12">
    <location>
        <begin position="538"/>
        <end position="605"/>
    </location>
</feature>
<keyword evidence="7 13" id="KW-0812">Transmembrane</keyword>
<evidence type="ECO:0000256" key="7">
    <source>
        <dbReference type="ARBA" id="ARBA00022692"/>
    </source>
</evidence>
<dbReference type="SMART" id="SM00387">
    <property type="entry name" value="HATPase_c"/>
    <property type="match status" value="1"/>
</dbReference>
<evidence type="ECO:0000256" key="6">
    <source>
        <dbReference type="ARBA" id="ARBA00022679"/>
    </source>
</evidence>
<accession>A0ABS7DCN1</accession>
<reference evidence="15 16" key="1">
    <citation type="submission" date="2021-07" db="EMBL/GenBank/DDBJ databases">
        <title>Paenibacillus radiodurans sp. nov., isolated from the southeastern edge of Tengger Desert.</title>
        <authorList>
            <person name="Zhang G."/>
        </authorList>
    </citation>
    <scope>NUCLEOTIDE SEQUENCE [LARGE SCALE GENOMIC DNA]</scope>
    <source>
        <strain evidence="15 16">DT7-4</strain>
    </source>
</reference>
<dbReference type="Gene3D" id="6.10.340.10">
    <property type="match status" value="1"/>
</dbReference>
<dbReference type="PRINTS" id="PR00344">
    <property type="entry name" value="BCTRLSENSOR"/>
</dbReference>
<keyword evidence="6" id="KW-0808">Transferase</keyword>
<evidence type="ECO:0000256" key="4">
    <source>
        <dbReference type="ARBA" id="ARBA00022475"/>
    </source>
</evidence>
<keyword evidence="10" id="KW-0902">Two-component regulatory system</keyword>
<keyword evidence="8 15" id="KW-0418">Kinase</keyword>
<organism evidence="15 16">
    <name type="scientific">Paenibacillus oenotherae</name>
    <dbReference type="NCBI Taxonomy" id="1435645"/>
    <lineage>
        <taxon>Bacteria</taxon>
        <taxon>Bacillati</taxon>
        <taxon>Bacillota</taxon>
        <taxon>Bacilli</taxon>
        <taxon>Bacillales</taxon>
        <taxon>Paenibacillaceae</taxon>
        <taxon>Paenibacillus</taxon>
    </lineage>
</organism>
<dbReference type="EMBL" id="JAHZIJ010000028">
    <property type="protein sequence ID" value="MBW7477625.1"/>
    <property type="molecule type" value="Genomic_DNA"/>
</dbReference>
<dbReference type="SUPFAM" id="SSF55874">
    <property type="entry name" value="ATPase domain of HSP90 chaperone/DNA topoisomerase II/histidine kinase"/>
    <property type="match status" value="1"/>
</dbReference>
<dbReference type="InterPro" id="IPR004358">
    <property type="entry name" value="Sig_transdc_His_kin-like_C"/>
</dbReference>
<keyword evidence="16" id="KW-1185">Reference proteome</keyword>
<dbReference type="InterPro" id="IPR010559">
    <property type="entry name" value="Sig_transdc_His_kin_internal"/>
</dbReference>
<keyword evidence="4" id="KW-1003">Cell membrane</keyword>
<comment type="catalytic activity">
    <reaction evidence="1">
        <text>ATP + protein L-histidine = ADP + protein N-phospho-L-histidine.</text>
        <dbReference type="EC" id="2.7.13.3"/>
    </reaction>
</comment>
<evidence type="ECO:0000256" key="3">
    <source>
        <dbReference type="ARBA" id="ARBA00012438"/>
    </source>
</evidence>
<dbReference type="InterPro" id="IPR036890">
    <property type="entry name" value="HATPase_C_sf"/>
</dbReference>
<comment type="subcellular location">
    <subcellularLocation>
        <location evidence="2">Cell membrane</location>
        <topology evidence="2">Multi-pass membrane protein</topology>
    </subcellularLocation>
</comment>
<dbReference type="Gene3D" id="3.30.565.10">
    <property type="entry name" value="Histidine kinase-like ATPase, C-terminal domain"/>
    <property type="match status" value="1"/>
</dbReference>
<dbReference type="EC" id="2.7.13.3" evidence="3"/>
<comment type="caution">
    <text evidence="15">The sequence shown here is derived from an EMBL/GenBank/DDBJ whole genome shotgun (WGS) entry which is preliminary data.</text>
</comment>
<evidence type="ECO:0000256" key="9">
    <source>
        <dbReference type="ARBA" id="ARBA00022989"/>
    </source>
</evidence>
<feature type="transmembrane region" description="Helical" evidence="13">
    <location>
        <begin position="294"/>
        <end position="313"/>
    </location>
</feature>
<evidence type="ECO:0000256" key="1">
    <source>
        <dbReference type="ARBA" id="ARBA00000085"/>
    </source>
</evidence>
<evidence type="ECO:0000256" key="10">
    <source>
        <dbReference type="ARBA" id="ARBA00023012"/>
    </source>
</evidence>
<dbReference type="CDD" id="cd06225">
    <property type="entry name" value="HAMP"/>
    <property type="match status" value="1"/>
</dbReference>
<dbReference type="InterPro" id="IPR050640">
    <property type="entry name" value="Bact_2-comp_sensor_kinase"/>
</dbReference>
<protein>
    <recommendedName>
        <fullName evidence="3">histidine kinase</fullName>
        <ecNumber evidence="3">2.7.13.3</ecNumber>
    </recommendedName>
</protein>
<evidence type="ECO:0000313" key="15">
    <source>
        <dbReference type="EMBL" id="MBW7477625.1"/>
    </source>
</evidence>
<feature type="compositionally biased region" description="Low complexity" evidence="12">
    <location>
        <begin position="541"/>
        <end position="560"/>
    </location>
</feature>
<evidence type="ECO:0000256" key="2">
    <source>
        <dbReference type="ARBA" id="ARBA00004651"/>
    </source>
</evidence>
<feature type="domain" description="HAMP" evidence="14">
    <location>
        <begin position="315"/>
        <end position="367"/>
    </location>
</feature>
<keyword evidence="11 13" id="KW-0472">Membrane</keyword>
<dbReference type="SMART" id="SM00304">
    <property type="entry name" value="HAMP"/>
    <property type="match status" value="1"/>
</dbReference>
<feature type="transmembrane region" description="Helical" evidence="13">
    <location>
        <begin position="12"/>
        <end position="31"/>
    </location>
</feature>
<name>A0ABS7DCN1_9BACL</name>
<gene>
    <name evidence="15" type="ORF">K0T92_23165</name>
</gene>
<dbReference type="Proteomes" id="UP000812277">
    <property type="component" value="Unassembled WGS sequence"/>
</dbReference>
<evidence type="ECO:0000256" key="11">
    <source>
        <dbReference type="ARBA" id="ARBA00023136"/>
    </source>
</evidence>
<evidence type="ECO:0000256" key="12">
    <source>
        <dbReference type="SAM" id="MobiDB-lite"/>
    </source>
</evidence>
<dbReference type="Pfam" id="PF00672">
    <property type="entry name" value="HAMP"/>
    <property type="match status" value="1"/>
</dbReference>
<dbReference type="Pfam" id="PF02743">
    <property type="entry name" value="dCache_1"/>
    <property type="match status" value="1"/>
</dbReference>
<dbReference type="PROSITE" id="PS50885">
    <property type="entry name" value="HAMP"/>
    <property type="match status" value="1"/>
</dbReference>
<sequence>MRSMHTIHNRLFLLFLSCMMALLIIGGFLYYQKTTSIIHAKISDMAEKNISQTVGLFDLLLEGYDSITKSLNSNFELLRLLEARERPAEPTISGIHERTITNIMGAVFYSRDDIVGIHIITNAGKIYNYEKHFAGVIDMNYASTDWYSKLRQSTGEMVWLGLHQGSVINHMQKESVFVFGRQLYNLSTHKPIGIMFIETDPAPILAALSNVTISPNSRVYIADKEDRIVASTEKEGGLLPLFNDLPRPEGDEILVDDRTDELIVAGKAAMADWTVLGLTPKADISSEIDETRQYVFFVIIALVILSAALATLISRNIASPLKLLIREMKQVEMGNFRGSVNVKSFEEINSLVASFNRMVYRMDELIEGITLSSISEKNAQLQALQSQVNPHFLYNTLDMIYWMLDERENDRLGRVILALSHMFRYSSDWEEASKTTLRQELDQMRHYMTIIESRLEGRVSADIRVDSQWLDIPLPKMTIQPIIENAVKSGLEPLDHPGVLRLYTEAKDQELHIVIADNGIGIAEETLEQLRESLRERYPSRSDAGAAGSWGAAGPAGSRSKGTAGGPEGFRDNGPGTGVPASPQGNGSAAGGSAQSRSGGLRRGIGLPNVHRRISLMFGEAYGLRIESRQGEGTTVIIAIPLPTKGG</sequence>
<proteinExistence type="predicted"/>
<dbReference type="GO" id="GO:0016301">
    <property type="term" value="F:kinase activity"/>
    <property type="evidence" value="ECO:0007669"/>
    <property type="project" value="UniProtKB-KW"/>
</dbReference>
<dbReference type="InterPro" id="IPR003594">
    <property type="entry name" value="HATPase_dom"/>
</dbReference>
<dbReference type="InterPro" id="IPR033479">
    <property type="entry name" value="dCache_1"/>
</dbReference>